<keyword evidence="1" id="KW-0378">Hydrolase</keyword>
<sequence>DDAPITYVAVVELWPAEATERPMQVLVVNPPRRTLPAGTTELIQDIGWSITAAPDYRSALEAARNESIDVILMPEPPRSEDEPASDGEFGKLMRLIDVQRIATIMLAEEGSPARTAPNALIEVVDRDTSLAELRGRFAMIERYHGRFRRMEQELRNMERLGKRLNQHFHEVDQEMRLAARLQRDFLPRIKDPIDNARFAAVYRPASWVSGDMFDVFRIDEEHTGFYVADAVGHGMAASLLTMFIKRSIVPKRIEGDEGR</sequence>
<dbReference type="PANTHER" id="PTHR43156">
    <property type="entry name" value="STAGE II SPORULATION PROTEIN E-RELATED"/>
    <property type="match status" value="1"/>
</dbReference>
<dbReference type="PANTHER" id="PTHR43156:SF2">
    <property type="entry name" value="STAGE II SPORULATION PROTEIN E"/>
    <property type="match status" value="1"/>
</dbReference>
<dbReference type="EMBL" id="BARS01033416">
    <property type="protein sequence ID" value="GAG25631.1"/>
    <property type="molecule type" value="Genomic_DNA"/>
</dbReference>
<keyword evidence="2" id="KW-0175">Coiled coil</keyword>
<proteinExistence type="predicted"/>
<feature type="non-terminal residue" evidence="3">
    <location>
        <position position="1"/>
    </location>
</feature>
<name>X0XKY2_9ZZZZ</name>
<dbReference type="InterPro" id="IPR052016">
    <property type="entry name" value="Bact_Sigma-Reg"/>
</dbReference>
<organism evidence="3">
    <name type="scientific">marine sediment metagenome</name>
    <dbReference type="NCBI Taxonomy" id="412755"/>
    <lineage>
        <taxon>unclassified sequences</taxon>
        <taxon>metagenomes</taxon>
        <taxon>ecological metagenomes</taxon>
    </lineage>
</organism>
<feature type="coiled-coil region" evidence="2">
    <location>
        <begin position="140"/>
        <end position="167"/>
    </location>
</feature>
<comment type="caution">
    <text evidence="3">The sequence shown here is derived from an EMBL/GenBank/DDBJ whole genome shotgun (WGS) entry which is preliminary data.</text>
</comment>
<dbReference type="Gene3D" id="3.60.40.10">
    <property type="entry name" value="PPM-type phosphatase domain"/>
    <property type="match status" value="1"/>
</dbReference>
<evidence type="ECO:0008006" key="4">
    <source>
        <dbReference type="Google" id="ProtNLM"/>
    </source>
</evidence>
<evidence type="ECO:0000313" key="3">
    <source>
        <dbReference type="EMBL" id="GAG25631.1"/>
    </source>
</evidence>
<gene>
    <name evidence="3" type="ORF">S01H1_51750</name>
</gene>
<reference evidence="3" key="1">
    <citation type="journal article" date="2014" name="Front. Microbiol.">
        <title>High frequency of phylogenetically diverse reductive dehalogenase-homologous genes in deep subseafloor sedimentary metagenomes.</title>
        <authorList>
            <person name="Kawai M."/>
            <person name="Futagami T."/>
            <person name="Toyoda A."/>
            <person name="Takaki Y."/>
            <person name="Nishi S."/>
            <person name="Hori S."/>
            <person name="Arai W."/>
            <person name="Tsubouchi T."/>
            <person name="Morono Y."/>
            <person name="Uchiyama I."/>
            <person name="Ito T."/>
            <person name="Fujiyama A."/>
            <person name="Inagaki F."/>
            <person name="Takami H."/>
        </authorList>
    </citation>
    <scope>NUCLEOTIDE SEQUENCE</scope>
    <source>
        <strain evidence="3">Expedition CK06-06</strain>
    </source>
</reference>
<evidence type="ECO:0000256" key="2">
    <source>
        <dbReference type="SAM" id="Coils"/>
    </source>
</evidence>
<accession>X0XKY2</accession>
<dbReference type="AlphaFoldDB" id="X0XKY2"/>
<dbReference type="InterPro" id="IPR036457">
    <property type="entry name" value="PPM-type-like_dom_sf"/>
</dbReference>
<evidence type="ECO:0000256" key="1">
    <source>
        <dbReference type="ARBA" id="ARBA00022801"/>
    </source>
</evidence>
<dbReference type="GO" id="GO:0016791">
    <property type="term" value="F:phosphatase activity"/>
    <property type="evidence" value="ECO:0007669"/>
    <property type="project" value="TreeGrafter"/>
</dbReference>
<protein>
    <recommendedName>
        <fullName evidence="4">PPM-type phosphatase domain-containing protein</fullName>
    </recommendedName>
</protein>
<feature type="non-terminal residue" evidence="3">
    <location>
        <position position="259"/>
    </location>
</feature>